<dbReference type="GO" id="GO:0006338">
    <property type="term" value="P:chromatin remodeling"/>
    <property type="evidence" value="ECO:0007669"/>
    <property type="project" value="TreeGrafter"/>
</dbReference>
<dbReference type="GO" id="GO:0016491">
    <property type="term" value="F:oxidoreductase activity"/>
    <property type="evidence" value="ECO:0007669"/>
    <property type="project" value="UniProtKB-KW"/>
</dbReference>
<dbReference type="Proteomes" id="UP000245884">
    <property type="component" value="Unassembled WGS sequence"/>
</dbReference>
<dbReference type="RefSeq" id="XP_025365713.1">
    <property type="nucleotide sequence ID" value="XM_025508038.1"/>
</dbReference>
<evidence type="ECO:0000313" key="5">
    <source>
        <dbReference type="EMBL" id="PWN31101.1"/>
    </source>
</evidence>
<dbReference type="PANTHER" id="PTHR10742">
    <property type="entry name" value="FLAVIN MONOAMINE OXIDASE"/>
    <property type="match status" value="1"/>
</dbReference>
<dbReference type="AlphaFoldDB" id="A0A316V3J1"/>
<dbReference type="InterPro" id="IPR036188">
    <property type="entry name" value="FAD/NAD-bd_sf"/>
</dbReference>
<gene>
    <name evidence="5" type="ORF">BDZ90DRAFT_258138</name>
</gene>
<evidence type="ECO:0000256" key="1">
    <source>
        <dbReference type="ARBA" id="ARBA00005995"/>
    </source>
</evidence>
<feature type="domain" description="Amine oxidase" evidence="4">
    <location>
        <begin position="41"/>
        <end position="539"/>
    </location>
</feature>
<evidence type="ECO:0000313" key="6">
    <source>
        <dbReference type="Proteomes" id="UP000245884"/>
    </source>
</evidence>
<dbReference type="SUPFAM" id="SSF54373">
    <property type="entry name" value="FAD-linked reductases, C-terminal domain"/>
    <property type="match status" value="1"/>
</dbReference>
<dbReference type="Pfam" id="PF01593">
    <property type="entry name" value="Amino_oxidase"/>
    <property type="match status" value="1"/>
</dbReference>
<organism evidence="5 6">
    <name type="scientific">Jaminaea rosea</name>
    <dbReference type="NCBI Taxonomy" id="1569628"/>
    <lineage>
        <taxon>Eukaryota</taxon>
        <taxon>Fungi</taxon>
        <taxon>Dikarya</taxon>
        <taxon>Basidiomycota</taxon>
        <taxon>Ustilaginomycotina</taxon>
        <taxon>Exobasidiomycetes</taxon>
        <taxon>Microstromatales</taxon>
        <taxon>Microstromatales incertae sedis</taxon>
        <taxon>Jaminaea</taxon>
    </lineage>
</organism>
<dbReference type="PANTHER" id="PTHR10742:SF386">
    <property type="entry name" value="LYSINE-SPECIFIC HISTONE DEMETHYLASE 1A"/>
    <property type="match status" value="1"/>
</dbReference>
<dbReference type="EMBL" id="KZ819662">
    <property type="protein sequence ID" value="PWN31101.1"/>
    <property type="molecule type" value="Genomic_DNA"/>
</dbReference>
<evidence type="ECO:0000256" key="2">
    <source>
        <dbReference type="ARBA" id="ARBA00023002"/>
    </source>
</evidence>
<keyword evidence="2" id="KW-0560">Oxidoreductase</keyword>
<dbReference type="InterPro" id="IPR050281">
    <property type="entry name" value="Flavin_monoamine_oxidase"/>
</dbReference>
<dbReference type="SUPFAM" id="SSF51905">
    <property type="entry name" value="FAD/NAD(P)-binding domain"/>
    <property type="match status" value="1"/>
</dbReference>
<keyword evidence="6" id="KW-1185">Reference proteome</keyword>
<dbReference type="GO" id="GO:0050660">
    <property type="term" value="F:flavin adenine dinucleotide binding"/>
    <property type="evidence" value="ECO:0007669"/>
    <property type="project" value="TreeGrafter"/>
</dbReference>
<dbReference type="OrthoDB" id="5046242at2759"/>
<accession>A0A316V3J1</accession>
<dbReference type="InterPro" id="IPR002937">
    <property type="entry name" value="Amino_oxidase"/>
</dbReference>
<dbReference type="STRING" id="1569628.A0A316V3J1"/>
<dbReference type="Gene3D" id="3.90.660.10">
    <property type="match status" value="1"/>
</dbReference>
<dbReference type="Gene3D" id="3.50.50.60">
    <property type="entry name" value="FAD/NAD(P)-binding domain"/>
    <property type="match status" value="1"/>
</dbReference>
<evidence type="ECO:0000256" key="3">
    <source>
        <dbReference type="SAM" id="MobiDB-lite"/>
    </source>
</evidence>
<dbReference type="GeneID" id="37029861"/>
<dbReference type="GO" id="GO:0003682">
    <property type="term" value="F:chromatin binding"/>
    <property type="evidence" value="ECO:0007669"/>
    <property type="project" value="TreeGrafter"/>
</dbReference>
<name>A0A316V3J1_9BASI</name>
<reference evidence="5 6" key="1">
    <citation type="journal article" date="2018" name="Mol. Biol. Evol.">
        <title>Broad Genomic Sampling Reveals a Smut Pathogenic Ancestry of the Fungal Clade Ustilaginomycotina.</title>
        <authorList>
            <person name="Kijpornyongpan T."/>
            <person name="Mondo S.J."/>
            <person name="Barry K."/>
            <person name="Sandor L."/>
            <person name="Lee J."/>
            <person name="Lipzen A."/>
            <person name="Pangilinan J."/>
            <person name="LaButti K."/>
            <person name="Hainaut M."/>
            <person name="Henrissat B."/>
            <person name="Grigoriev I.V."/>
            <person name="Spatafora J.W."/>
            <person name="Aime M.C."/>
        </authorList>
    </citation>
    <scope>NUCLEOTIDE SEQUENCE [LARGE SCALE GENOMIC DNA]</scope>
    <source>
        <strain evidence="5 6">MCA 5214</strain>
    </source>
</reference>
<protein>
    <submittedName>
        <fullName evidence="5">FAD/NAD(P)-binding domain-containing protein</fullName>
    </submittedName>
</protein>
<feature type="region of interest" description="Disordered" evidence="3">
    <location>
        <begin position="1"/>
        <end position="28"/>
    </location>
</feature>
<evidence type="ECO:0000259" key="4">
    <source>
        <dbReference type="Pfam" id="PF01593"/>
    </source>
</evidence>
<proteinExistence type="inferred from homology"/>
<sequence>MPRPSPGSSAIATSPSKPSTAATGSMSGKPQWDVIIAGAGISGLAAARYLALSGRKVLVLESRDRTGGRINTVDFSVPFAGSSSGDSQQPRIFKADLGASFVHGVLNNPLTKLSKEVPFDLHLPDVEVVSMFPPAAHGVPEEASRAEKVEYLNELVVFHRLIEMAQEGQDSPGEDVSMMQALREARAGEGLYAGMDDSERKEVLAMTEMFSGWTGAALDDVAVKWWGFEREFRGNDAVVQPGYSTLIDWYVSQVKSHGGEIRLSHRIEAVERMNGNGAQNNDESGEGVCVTANNGSAAVTLSAKYLISSLPLGVMQRSPPRFTPPLPPRRLQAIERVGMGLLNKIVLIYPTPWWQDTSKRPDGEPADWVYLKADPQATALSALSNVDDNDGLAESRRRLASHPLFAQNYAIINNSPMLLFFAGPPLANHLEQLDEATVSTIVHHRLVECVANPSTPLPAPPAHVHVTRWSADPHSYGSYSYFPVARRGHGSGGTPLDMMELSNPLWDERLGFCGEHTDPNHFASVHGPLLTGVREGKRVHALLKEEEGQTWRDVGVDDEEAHECYRGLRV</sequence>
<comment type="similarity">
    <text evidence="1">Belongs to the flavin monoamine oxidase family.</text>
</comment>